<sequence>TDYTASGNGTASPSCLFGGDCPAGHYCPTGGGEPQQCPMYGEVDGVAADAGATEATDCYVPCSRAGDITGGELTSNAASTGDKSYWNGSSYTTCTYTATCDAGYIAQNQGTASASCRECGAGDYCPGGTEGGEPDECPEGSYCEEGKGPQECPGDGTSEAGAGSITECFVTCPATKPVNNAVGGVANSTGPAYYNGSAYNQCTYDVECEENYVASGNGTANPVCEFGDPSQCPEDHYCPGDGSVHECPDGGKSAAGATSVTQCYKIFDPYDGFKNGVASAKCNYQTSSQKYDYCSIQEVKSCDAGYFYRYQNAFLCESVESGYYSPAGDVDQTACPVGDNVESEQNAASYTQCFTTCDLSTADVPHSASVAATENTVYGISASEYAACEYSITCETGYTAQDNKSENPSCAANEYVVTLDKNGGSGSTPATVTCTFDAGCDLPASSGLSRPGYKNESKWCVGQNGTGPCYFAGQHTDVNISANGTATTLYAMWSPNVYTVNLDHQDATTDGAPDTAYLKYATGWFSDDGATVALRNLTTVPAKTGYEFVGYYSATSGGTQIINAAGAFQTNESALTFTTTEPATIYARWSAGLTHCDAGTYYTGTGTECAPCTANHYCEGGNFETDSGVAEGETACPNNGLSVAGSTSAAACYKTKLDYTATHGSGTQTCDWDVDQGSYSAKCRDIVIGMCDAGYWLAEADATDCAAVEQGNYSGDGELERHACPNAGSTESDTAATVQECFKTGMAYTATNGSGTQRCFYSSGEGSAAIYARECDSQKIEKCRAGYWLADADDIDCSEVGNNYYSEIDDTARHECPAGGKTDTTTAESILLCNKDGRPYVADHGAGEQMCYYTSGEGDDALYSSSCEDITMTSCDAGYYYDALLPTDCTAVGKGYYSPAVDMTRYQCLNGGTTQTATSASAEACYLDGIACDIENGVGEQTCNFNEADDDYTLNCQACTVVTCNEGYSQVGNTCVNCPAGSVCDEGVQKTCAELTDGQYTMSDAGTDDVAMCYRNCALAANAAAMDGRDYYGAPDTCEITRCAAGYTLDNGQCVECPEGSFCDGETDPSNPGDDAKSCADLGNGDWALSLPGAKDEGDCYQMCEPYEVVNGTAVPVEEKAFYPNECEYEGRSTTGNPCEIIDGVCVETSCIGGFEMIDGVCEPCYRENAISYDKNAVGCQVAECVLGYHPNGDRCEYDIQECALPNAEYAERKWDFAKKAFGDCTVKKCEDGYHIVNNSCVSDVQPCNVENGAGFKEWDHDIDDWGECIAVKCNPGYTSDPSLTNERTKQCGECKNKYSVLGKLAVSSYVEECEIAACLYQGELYNLEYNECVPICPISEYEDETGTMVWDESRKKCVRTCKEGYTMW</sequence>
<evidence type="ECO:0000313" key="2">
    <source>
        <dbReference type="Proteomes" id="UP000721442"/>
    </source>
</evidence>
<accession>A0A940DF45</accession>
<gene>
    <name evidence="1" type="ORF">IAC77_04315</name>
</gene>
<dbReference type="Proteomes" id="UP000721442">
    <property type="component" value="Unassembled WGS sequence"/>
</dbReference>
<reference evidence="1" key="2">
    <citation type="journal article" date="2021" name="PeerJ">
        <title>Extensive microbial diversity within the chicken gut microbiome revealed by metagenomics and culture.</title>
        <authorList>
            <person name="Gilroy R."/>
            <person name="Ravi A."/>
            <person name="Getino M."/>
            <person name="Pursley I."/>
            <person name="Horton D.L."/>
            <person name="Alikhan N.F."/>
            <person name="Baker D."/>
            <person name="Gharbi K."/>
            <person name="Hall N."/>
            <person name="Watson M."/>
            <person name="Adriaenssens E.M."/>
            <person name="Foster-Nyarko E."/>
            <person name="Jarju S."/>
            <person name="Secka A."/>
            <person name="Antonio M."/>
            <person name="Oren A."/>
            <person name="Chaudhuri R.R."/>
            <person name="La Ragione R."/>
            <person name="Hildebrand F."/>
            <person name="Pallen M.J."/>
        </authorList>
    </citation>
    <scope>NUCLEOTIDE SEQUENCE</scope>
    <source>
        <strain evidence="1">B1-16210</strain>
    </source>
</reference>
<name>A0A940DF45_9PROT</name>
<organism evidence="1 2">
    <name type="scientific">Candidatus Enterousia excrementavium</name>
    <dbReference type="NCBI Taxonomy" id="2840789"/>
    <lineage>
        <taxon>Bacteria</taxon>
        <taxon>Pseudomonadati</taxon>
        <taxon>Pseudomonadota</taxon>
        <taxon>Alphaproteobacteria</taxon>
        <taxon>Candidatus Enterousia</taxon>
    </lineage>
</organism>
<evidence type="ECO:0000313" key="1">
    <source>
        <dbReference type="EMBL" id="MBO8407652.1"/>
    </source>
</evidence>
<feature type="non-terminal residue" evidence="1">
    <location>
        <position position="1"/>
    </location>
</feature>
<dbReference type="SMART" id="SM01411">
    <property type="entry name" value="Ephrin_rec_like"/>
    <property type="match status" value="9"/>
</dbReference>
<protein>
    <submittedName>
        <fullName evidence="1">Uncharacterized protein</fullName>
    </submittedName>
</protein>
<comment type="caution">
    <text evidence="1">The sequence shown here is derived from an EMBL/GenBank/DDBJ whole genome shotgun (WGS) entry which is preliminary data.</text>
</comment>
<reference evidence="1" key="1">
    <citation type="submission" date="2020-10" db="EMBL/GenBank/DDBJ databases">
        <authorList>
            <person name="Gilroy R."/>
        </authorList>
    </citation>
    <scope>NUCLEOTIDE SEQUENCE</scope>
    <source>
        <strain evidence="1">B1-16210</strain>
    </source>
</reference>
<dbReference type="EMBL" id="JADINE010000052">
    <property type="protein sequence ID" value="MBO8407652.1"/>
    <property type="molecule type" value="Genomic_DNA"/>
</dbReference>
<proteinExistence type="predicted"/>